<comment type="caution">
    <text evidence="1">The sequence shown here is derived from an EMBL/GenBank/DDBJ whole genome shotgun (WGS) entry which is preliminary data.</text>
</comment>
<name>M6F5S9_9LEPT</name>
<reference evidence="1 2" key="1">
    <citation type="submission" date="2013-01" db="EMBL/GenBank/DDBJ databases">
        <authorList>
            <person name="Harkins D.M."/>
            <person name="Durkin A.S."/>
            <person name="Brinkac L.M."/>
            <person name="Haft D.H."/>
            <person name="Selengut J.D."/>
            <person name="Sanka R."/>
            <person name="DePew J."/>
            <person name="Purushe J."/>
            <person name="Galloway R.L."/>
            <person name="Vinetz J.M."/>
            <person name="Sutton G.G."/>
            <person name="Nierman W.C."/>
            <person name="Fouts D.E."/>
        </authorList>
    </citation>
    <scope>NUCLEOTIDE SEQUENCE [LARGE SCALE GENOMIC DNA]</scope>
    <source>
        <strain evidence="1 2">Nikolaevo</strain>
    </source>
</reference>
<accession>M6F5S9</accession>
<sequence length="38" mass="4609">MRKLPHFIGDLKKIDSRFLFIHAPKLKQIYLQNLKNKD</sequence>
<organism evidence="1 2">
    <name type="scientific">Leptospira kirschneri serovar Bulgarica str. Nikolaevo</name>
    <dbReference type="NCBI Taxonomy" id="1240687"/>
    <lineage>
        <taxon>Bacteria</taxon>
        <taxon>Pseudomonadati</taxon>
        <taxon>Spirochaetota</taxon>
        <taxon>Spirochaetia</taxon>
        <taxon>Leptospirales</taxon>
        <taxon>Leptospiraceae</taxon>
        <taxon>Leptospira</taxon>
    </lineage>
</organism>
<protein>
    <submittedName>
        <fullName evidence="1">Uncharacterized protein</fullName>
    </submittedName>
</protein>
<dbReference type="AlphaFoldDB" id="M6F5S9"/>
<gene>
    <name evidence="1" type="ORF">LEP1GSC008_3531</name>
</gene>
<proteinExistence type="predicted"/>
<dbReference type="EMBL" id="ANCE01000133">
    <property type="protein sequence ID" value="EMK23775.1"/>
    <property type="molecule type" value="Genomic_DNA"/>
</dbReference>
<dbReference type="Proteomes" id="UP000011980">
    <property type="component" value="Unassembled WGS sequence"/>
</dbReference>
<evidence type="ECO:0000313" key="2">
    <source>
        <dbReference type="Proteomes" id="UP000011980"/>
    </source>
</evidence>
<evidence type="ECO:0000313" key="1">
    <source>
        <dbReference type="EMBL" id="EMK23775.1"/>
    </source>
</evidence>
<dbReference type="PATRIC" id="fig|1240687.3.peg.2745"/>